<comment type="similarity">
    <text evidence="2">Belongs to the EccB family.</text>
</comment>
<dbReference type="GO" id="GO:0016787">
    <property type="term" value="F:hydrolase activity"/>
    <property type="evidence" value="ECO:0007669"/>
    <property type="project" value="UniProtKB-KW"/>
</dbReference>
<feature type="compositionally biased region" description="Basic and acidic residues" evidence="10">
    <location>
        <begin position="493"/>
        <end position="510"/>
    </location>
</feature>
<dbReference type="OrthoDB" id="3847604at2"/>
<evidence type="ECO:0000256" key="1">
    <source>
        <dbReference type="ARBA" id="ARBA00004162"/>
    </source>
</evidence>
<dbReference type="EMBL" id="NHZO01000154">
    <property type="protein sequence ID" value="PHQ48972.1"/>
    <property type="molecule type" value="Genomic_DNA"/>
</dbReference>
<comment type="caution">
    <text evidence="12">The sequence shown here is derived from an EMBL/GenBank/DDBJ whole genome shotgun (WGS) entry which is preliminary data.</text>
</comment>
<evidence type="ECO:0000256" key="11">
    <source>
        <dbReference type="SAM" id="Phobius"/>
    </source>
</evidence>
<dbReference type="RefSeq" id="WP_099200933.1">
    <property type="nucleotide sequence ID" value="NZ_NHZO01000154.1"/>
</dbReference>
<keyword evidence="4 11" id="KW-0812">Transmembrane</keyword>
<dbReference type="Gene3D" id="2.40.50.910">
    <property type="entry name" value="Type VII secretion system EccB, repeat 3 domain"/>
    <property type="match status" value="1"/>
</dbReference>
<keyword evidence="3" id="KW-1003">Cell membrane</keyword>
<feature type="compositionally biased region" description="Basic and acidic residues" evidence="10">
    <location>
        <begin position="223"/>
        <end position="247"/>
    </location>
</feature>
<dbReference type="Gene3D" id="3.30.2390.20">
    <property type="entry name" value="Type VII secretion system EccB, repeat 1 domain"/>
    <property type="match status" value="1"/>
</dbReference>
<dbReference type="PANTHER" id="PTHR40765:SF2">
    <property type="entry name" value="ESX-2 SECRETION SYSTEM ATPASE ECCB2"/>
    <property type="match status" value="1"/>
</dbReference>
<keyword evidence="9 11" id="KW-0472">Membrane</keyword>
<dbReference type="InterPro" id="IPR007795">
    <property type="entry name" value="T7SS_EccB"/>
</dbReference>
<evidence type="ECO:0000256" key="6">
    <source>
        <dbReference type="ARBA" id="ARBA00022801"/>
    </source>
</evidence>
<feature type="region of interest" description="Disordered" evidence="10">
    <location>
        <begin position="220"/>
        <end position="261"/>
    </location>
</feature>
<proteinExistence type="inferred from homology"/>
<keyword evidence="6" id="KW-0378">Hydrolase</keyword>
<evidence type="ECO:0000313" key="13">
    <source>
        <dbReference type="Proteomes" id="UP000222531"/>
    </source>
</evidence>
<keyword evidence="13" id="KW-1185">Reference proteome</keyword>
<keyword evidence="7" id="KW-0067">ATP-binding</keyword>
<name>A0A2G1XCM3_STRCJ</name>
<evidence type="ECO:0000256" key="5">
    <source>
        <dbReference type="ARBA" id="ARBA00022741"/>
    </source>
</evidence>
<comment type="subcellular location">
    <subcellularLocation>
        <location evidence="1">Cell membrane</location>
        <topology evidence="1">Single-pass membrane protein</topology>
    </subcellularLocation>
</comment>
<keyword evidence="8 11" id="KW-1133">Transmembrane helix</keyword>
<evidence type="ECO:0000256" key="9">
    <source>
        <dbReference type="ARBA" id="ARBA00023136"/>
    </source>
</evidence>
<evidence type="ECO:0000256" key="3">
    <source>
        <dbReference type="ARBA" id="ARBA00022475"/>
    </source>
</evidence>
<dbReference type="GO" id="GO:0005886">
    <property type="term" value="C:plasma membrane"/>
    <property type="evidence" value="ECO:0007669"/>
    <property type="project" value="UniProtKB-SubCell"/>
</dbReference>
<accession>A0A2G1XCM3</accession>
<dbReference type="AlphaFoldDB" id="A0A2G1XCM3"/>
<feature type="transmembrane region" description="Helical" evidence="11">
    <location>
        <begin position="41"/>
        <end position="61"/>
    </location>
</feature>
<gene>
    <name evidence="12" type="ORF">BLA24_22980</name>
</gene>
<sequence>MASRRDELNAYTFARKRTVAAFLQPSPTGTEEGAPRVLRTVLPGIVTGALLVAGFGAWGMFKPTAPKGWDDVAAHVIVGSDSTTRYVVLKTDGKKQLHPVLNLASAKLLLKEPKSSVIKVKESELDNGHIPRGPTLGIPYAPDRMPSAAEAGKKKQWAVCEQPGGNGKTTQKAVFLFAERDPKLKKLTGSQRLRGDQALYVQGPDDTRYLIDPQGVKYALGGADRKPAETPDAKPGADAKKDGKQDGKQGSAAAAAERKPADASDASEYNLLLRSIFKDGAQPQRVTKDWLATFKEGAPIVFPEIQGQIGGDAGVRTLPLKANRVGMVLEAPTGTGMQHYVVLRGKVQRVSEFVAKLLLNSKAEASLNQAGTPERVSASAFTPDADEFYGQYHWPSRVPRQANGTEAAGGGTANNTVCSVFGGLDSKGTPDLGTWAGTDYPATIPDGATSAYVTPGSGILYRQVTGRQTKNGSVFLVTDTGLRYAVQANNDSATDKSKIGDEKDQNKTGDDEAGQEQSPAPAAPQDVNKAQMRLGYQSVDPVPVPANWSGFLPTGPRLDPNSAAQPQGS</sequence>
<dbReference type="InterPro" id="IPR042485">
    <property type="entry name" value="T7SS_EccB_R3"/>
</dbReference>
<dbReference type="GO" id="GO:0005576">
    <property type="term" value="C:extracellular region"/>
    <property type="evidence" value="ECO:0007669"/>
    <property type="project" value="TreeGrafter"/>
</dbReference>
<dbReference type="GO" id="GO:0005524">
    <property type="term" value="F:ATP binding"/>
    <property type="evidence" value="ECO:0007669"/>
    <property type="project" value="UniProtKB-KW"/>
</dbReference>
<evidence type="ECO:0000256" key="4">
    <source>
        <dbReference type="ARBA" id="ARBA00022692"/>
    </source>
</evidence>
<keyword evidence="5" id="KW-0547">Nucleotide-binding</keyword>
<reference evidence="12 13" key="1">
    <citation type="journal article" date="2017" name="Biochemistry">
        <title>Identification of the Biosynthetic Pathway for the Antibiotic Bicyclomycin.</title>
        <authorList>
            <person name="Patteson J."/>
            <person name="Cai W."/>
            <person name="Johnson R.A."/>
            <person name="Santa Maria K."/>
            <person name="Li B."/>
        </authorList>
    </citation>
    <scope>NUCLEOTIDE SEQUENCE [LARGE SCALE GENOMIC DNA]</scope>
    <source>
        <strain evidence="12 13">ATCC 21532</strain>
    </source>
</reference>
<dbReference type="Proteomes" id="UP000222531">
    <property type="component" value="Unassembled WGS sequence"/>
</dbReference>
<evidence type="ECO:0000256" key="7">
    <source>
        <dbReference type="ARBA" id="ARBA00022840"/>
    </source>
</evidence>
<feature type="region of interest" description="Disordered" evidence="10">
    <location>
        <begin position="488"/>
        <end position="569"/>
    </location>
</feature>
<dbReference type="Pfam" id="PF05108">
    <property type="entry name" value="T7SS_ESX1_EccB"/>
    <property type="match status" value="1"/>
</dbReference>
<evidence type="ECO:0000256" key="10">
    <source>
        <dbReference type="SAM" id="MobiDB-lite"/>
    </source>
</evidence>
<evidence type="ECO:0000256" key="2">
    <source>
        <dbReference type="ARBA" id="ARBA00008149"/>
    </source>
</evidence>
<protein>
    <submittedName>
        <fullName evidence="12">Type VII secretion protein EccB</fullName>
    </submittedName>
</protein>
<evidence type="ECO:0000256" key="8">
    <source>
        <dbReference type="ARBA" id="ARBA00022989"/>
    </source>
</evidence>
<organism evidence="12 13">
    <name type="scientific">Streptomyces cinnamoneus</name>
    <name type="common">Streptoverticillium cinnamoneum</name>
    <dbReference type="NCBI Taxonomy" id="53446"/>
    <lineage>
        <taxon>Bacteria</taxon>
        <taxon>Bacillati</taxon>
        <taxon>Actinomycetota</taxon>
        <taxon>Actinomycetes</taxon>
        <taxon>Kitasatosporales</taxon>
        <taxon>Streptomycetaceae</taxon>
        <taxon>Streptomyces</taxon>
        <taxon>Streptomyces cinnamoneus group</taxon>
    </lineage>
</organism>
<dbReference type="InterPro" id="IPR044857">
    <property type="entry name" value="T7SS_EccB_R1"/>
</dbReference>
<evidence type="ECO:0000313" key="12">
    <source>
        <dbReference type="EMBL" id="PHQ48972.1"/>
    </source>
</evidence>
<dbReference type="PANTHER" id="PTHR40765">
    <property type="entry name" value="ESX-2 SECRETION SYSTEM ATPASE ECCB2"/>
    <property type="match status" value="1"/>
</dbReference>